<dbReference type="InterPro" id="IPR024074">
    <property type="entry name" value="AS_cat/multimer_dom_body"/>
</dbReference>
<keyword evidence="8" id="KW-0547">Nucleotide-binding</keyword>
<dbReference type="Pfam" id="PF20979">
    <property type="entry name" value="Arginosuc_syn_C"/>
    <property type="match status" value="1"/>
</dbReference>
<dbReference type="PROSITE" id="PS00564">
    <property type="entry name" value="ARGININOSUCCIN_SYN_1"/>
    <property type="match status" value="1"/>
</dbReference>
<dbReference type="NCBIfam" id="TIGR00032">
    <property type="entry name" value="argG"/>
    <property type="match status" value="1"/>
</dbReference>
<reference evidence="13 14" key="2">
    <citation type="journal article" date="2007" name="BMC Biol.">
        <title>A 100%-complete sequence reveals unusually simple genomic features in the hot-spring red alga Cyanidioschyzon merolae.</title>
        <authorList>
            <person name="Nozaki H."/>
            <person name="Takano H."/>
            <person name="Misumi O."/>
            <person name="Terasawa K."/>
            <person name="Matsuzaki M."/>
            <person name="Maruyama S."/>
            <person name="Nishida K."/>
            <person name="Yagisawa F."/>
            <person name="Yoshida Y."/>
            <person name="Fujiwara T."/>
            <person name="Takio S."/>
            <person name="Tamura K."/>
            <person name="Chung S.J."/>
            <person name="Nakamura S."/>
            <person name="Kuroiwa H."/>
            <person name="Tanaka K."/>
            <person name="Sato N."/>
            <person name="Kuroiwa T."/>
        </authorList>
    </citation>
    <scope>NUCLEOTIDE SEQUENCE [LARGE SCALE GENOMIC DNA]</scope>
    <source>
        <strain evidence="13 14">10D</strain>
    </source>
</reference>
<evidence type="ECO:0000256" key="3">
    <source>
        <dbReference type="ARBA" id="ARBA00012286"/>
    </source>
</evidence>
<accession>M1VMJ6</accession>
<dbReference type="PROSITE" id="PS00565">
    <property type="entry name" value="ARGININOSUCCIN_SYN_2"/>
    <property type="match status" value="1"/>
</dbReference>
<organism evidence="13 14">
    <name type="scientific">Cyanidioschyzon merolae (strain NIES-3377 / 10D)</name>
    <name type="common">Unicellular red alga</name>
    <dbReference type="NCBI Taxonomy" id="280699"/>
    <lineage>
        <taxon>Eukaryota</taxon>
        <taxon>Rhodophyta</taxon>
        <taxon>Bangiophyceae</taxon>
        <taxon>Cyanidiales</taxon>
        <taxon>Cyanidiaceae</taxon>
        <taxon>Cyanidioschyzon</taxon>
    </lineage>
</organism>
<dbReference type="Gene3D" id="3.90.1260.10">
    <property type="entry name" value="Argininosuccinate synthetase, chain A, domain 2"/>
    <property type="match status" value="1"/>
</dbReference>
<keyword evidence="9" id="KW-0067">ATP-binding</keyword>
<sequence>MSKGKVILAYSGGLDTSVILKYLQNEGYEVICFCANVGQDEDFEAAKQKALALGASKVYVEDLREDFLVNYIFTAVKANAIYESRYLLGTSLARPCIAKRQIEVAHLEQAAYVAHGATAKGNDQVRFGLCYYALDPNIQEIAPWRDPAFLARFKGRQDLLKYARENGIPVPSGPKPPYSMDDNMMHISYESGELEDPSVPADESIYTKTGPMDKWPDRPQVVRIHFKDGVPIKVEDAATGSVYDSPMALFEFLTQVGRKHGIGRIDIVEDRFIGLKSRGVYETPAVTILRCAHIDIEGIAMDREVMRLRDMLSPEFSKLAYNGFWFSPEMDFLVSAINKSQELIDGWVDVQCFKGSCLAIARQSPTSLYDERLASMNEVDAFTPSDAGGFIRINAIRLKAHRRILEKVGTDRLADLKPTPTPTYAALGTTDP</sequence>
<dbReference type="Gene3D" id="3.40.50.620">
    <property type="entry name" value="HUPs"/>
    <property type="match status" value="1"/>
</dbReference>
<dbReference type="FunFam" id="3.40.50.620:FF:000019">
    <property type="entry name" value="Argininosuccinate synthase"/>
    <property type="match status" value="1"/>
</dbReference>
<comment type="subunit">
    <text evidence="2">Homotetramer.</text>
</comment>
<evidence type="ECO:0000256" key="6">
    <source>
        <dbReference type="ARBA" id="ARBA00022598"/>
    </source>
</evidence>
<keyword evidence="6" id="KW-0436">Ligase</keyword>
<dbReference type="GO" id="GO:0000053">
    <property type="term" value="P:argininosuccinate metabolic process"/>
    <property type="evidence" value="ECO:0007669"/>
    <property type="project" value="TreeGrafter"/>
</dbReference>
<keyword evidence="7" id="KW-0028">Amino-acid biosynthesis</keyword>
<dbReference type="InterPro" id="IPR018223">
    <property type="entry name" value="Arginosuc_synth_CS"/>
</dbReference>
<gene>
    <name evidence="13" type="ORF">CYME_CMT305C</name>
</gene>
<dbReference type="InterPro" id="IPR014729">
    <property type="entry name" value="Rossmann-like_a/b/a_fold"/>
</dbReference>
<dbReference type="eggNOG" id="KOG1706">
    <property type="taxonomic scope" value="Eukaryota"/>
</dbReference>
<dbReference type="STRING" id="280699.M1VMJ6"/>
<dbReference type="Gramene" id="CMT305CT">
    <property type="protein sequence ID" value="CMT305CT"/>
    <property type="gene ID" value="CMT305C"/>
</dbReference>
<feature type="domain" description="Arginosuccinate synthase-like N-terminal" evidence="11">
    <location>
        <begin position="5"/>
        <end position="169"/>
    </location>
</feature>
<evidence type="ECO:0000259" key="11">
    <source>
        <dbReference type="Pfam" id="PF00764"/>
    </source>
</evidence>
<evidence type="ECO:0000256" key="10">
    <source>
        <dbReference type="ARBA" id="ARBA00029916"/>
    </source>
</evidence>
<dbReference type="Proteomes" id="UP000007014">
    <property type="component" value="Chromosome 20"/>
</dbReference>
<dbReference type="HOGENOM" id="CLU_032784_4_2_1"/>
<evidence type="ECO:0000313" key="13">
    <source>
        <dbReference type="EMBL" id="BAM83273.1"/>
    </source>
</evidence>
<dbReference type="KEGG" id="cme:CYME_CMT305C"/>
<dbReference type="InterPro" id="IPR023434">
    <property type="entry name" value="Arginosuc_synth_type_1_subfam"/>
</dbReference>
<name>M1VMJ6_CYAM1</name>
<dbReference type="PANTHER" id="PTHR11587:SF2">
    <property type="entry name" value="ARGININOSUCCINATE SYNTHASE"/>
    <property type="match status" value="1"/>
</dbReference>
<dbReference type="InterPro" id="IPR048267">
    <property type="entry name" value="Arginosuc_syn_N"/>
</dbReference>
<dbReference type="GO" id="GO:0006526">
    <property type="term" value="P:L-arginine biosynthetic process"/>
    <property type="evidence" value="ECO:0007669"/>
    <property type="project" value="UniProtKB-UniPathway"/>
</dbReference>
<dbReference type="GeneID" id="16998016"/>
<evidence type="ECO:0000256" key="8">
    <source>
        <dbReference type="ARBA" id="ARBA00022741"/>
    </source>
</evidence>
<dbReference type="SUPFAM" id="SSF69864">
    <property type="entry name" value="Argininosuccinate synthetase, C-terminal domain"/>
    <property type="match status" value="1"/>
</dbReference>
<evidence type="ECO:0000256" key="9">
    <source>
        <dbReference type="ARBA" id="ARBA00022840"/>
    </source>
</evidence>
<dbReference type="EC" id="6.3.4.5" evidence="3"/>
<evidence type="ECO:0000256" key="4">
    <source>
        <dbReference type="ARBA" id="ARBA00014810"/>
    </source>
</evidence>
<dbReference type="InterPro" id="IPR048268">
    <property type="entry name" value="Arginosuc_syn_C"/>
</dbReference>
<dbReference type="GO" id="GO:0004055">
    <property type="term" value="F:argininosuccinate synthase activity"/>
    <property type="evidence" value="ECO:0007669"/>
    <property type="project" value="UniProtKB-EC"/>
</dbReference>
<dbReference type="UniPathway" id="UPA00068">
    <property type="reaction ID" value="UER00113"/>
</dbReference>
<dbReference type="GO" id="GO:0005737">
    <property type="term" value="C:cytoplasm"/>
    <property type="evidence" value="ECO:0007669"/>
    <property type="project" value="TreeGrafter"/>
</dbReference>
<dbReference type="FunFam" id="3.90.1260.10:FF:000003">
    <property type="entry name" value="Argininosuccinate synthase"/>
    <property type="match status" value="1"/>
</dbReference>
<dbReference type="PANTHER" id="PTHR11587">
    <property type="entry name" value="ARGININOSUCCINATE SYNTHASE"/>
    <property type="match status" value="1"/>
</dbReference>
<dbReference type="CDD" id="cd01999">
    <property type="entry name" value="ASS"/>
    <property type="match status" value="1"/>
</dbReference>
<evidence type="ECO:0000256" key="1">
    <source>
        <dbReference type="ARBA" id="ARBA00004967"/>
    </source>
</evidence>
<evidence type="ECO:0000256" key="7">
    <source>
        <dbReference type="ARBA" id="ARBA00022605"/>
    </source>
</evidence>
<evidence type="ECO:0000259" key="12">
    <source>
        <dbReference type="Pfam" id="PF20979"/>
    </source>
</evidence>
<dbReference type="GO" id="GO:0005524">
    <property type="term" value="F:ATP binding"/>
    <property type="evidence" value="ECO:0007669"/>
    <property type="project" value="UniProtKB-KW"/>
</dbReference>
<evidence type="ECO:0000256" key="2">
    <source>
        <dbReference type="ARBA" id="ARBA00011881"/>
    </source>
</evidence>
<dbReference type="OMA" id="WRWTVSP"/>
<dbReference type="EMBL" id="AP006502">
    <property type="protein sequence ID" value="BAM83273.1"/>
    <property type="molecule type" value="Genomic_DNA"/>
</dbReference>
<reference evidence="13 14" key="1">
    <citation type="journal article" date="2004" name="Nature">
        <title>Genome sequence of the ultrasmall unicellular red alga Cyanidioschyzon merolae 10D.</title>
        <authorList>
            <person name="Matsuzaki M."/>
            <person name="Misumi O."/>
            <person name="Shin-i T."/>
            <person name="Maruyama S."/>
            <person name="Takahara M."/>
            <person name="Miyagishima S."/>
            <person name="Mori T."/>
            <person name="Nishida K."/>
            <person name="Yagisawa F."/>
            <person name="Nishida K."/>
            <person name="Yoshida Y."/>
            <person name="Nishimura Y."/>
            <person name="Nakao S."/>
            <person name="Kobayashi T."/>
            <person name="Momoyama Y."/>
            <person name="Higashiyama T."/>
            <person name="Minoda A."/>
            <person name="Sano M."/>
            <person name="Nomoto H."/>
            <person name="Oishi K."/>
            <person name="Hayashi H."/>
            <person name="Ohta F."/>
            <person name="Nishizaka S."/>
            <person name="Haga S."/>
            <person name="Miura S."/>
            <person name="Morishita T."/>
            <person name="Kabeya Y."/>
            <person name="Terasawa K."/>
            <person name="Suzuki Y."/>
            <person name="Ishii Y."/>
            <person name="Asakawa S."/>
            <person name="Takano H."/>
            <person name="Ohta N."/>
            <person name="Kuroiwa H."/>
            <person name="Tanaka K."/>
            <person name="Shimizu N."/>
            <person name="Sugano S."/>
            <person name="Sato N."/>
            <person name="Nozaki H."/>
            <person name="Ogasawara N."/>
            <person name="Kohara Y."/>
            <person name="Kuroiwa T."/>
        </authorList>
    </citation>
    <scope>NUCLEOTIDE SEQUENCE [LARGE SCALE GENOMIC DNA]</scope>
    <source>
        <strain evidence="13 14">10D</strain>
    </source>
</reference>
<dbReference type="RefSeq" id="XP_005539309.1">
    <property type="nucleotide sequence ID" value="XM_005539252.1"/>
</dbReference>
<evidence type="ECO:0000256" key="5">
    <source>
        <dbReference type="ARBA" id="ARBA00022571"/>
    </source>
</evidence>
<dbReference type="InterPro" id="IPR001518">
    <property type="entry name" value="Arginosuc_synth"/>
</dbReference>
<dbReference type="OrthoDB" id="1688907at2759"/>
<dbReference type="Pfam" id="PF00764">
    <property type="entry name" value="Arginosuc_synth"/>
    <property type="match status" value="1"/>
</dbReference>
<keyword evidence="5" id="KW-0055">Arginine biosynthesis</keyword>
<feature type="domain" description="Arginosuccinate synthase C-terminal" evidence="12">
    <location>
        <begin position="178"/>
        <end position="399"/>
    </location>
</feature>
<dbReference type="NCBIfam" id="NF001770">
    <property type="entry name" value="PRK00509.1"/>
    <property type="match status" value="1"/>
</dbReference>
<proteinExistence type="inferred from homology"/>
<protein>
    <recommendedName>
        <fullName evidence="4">Argininosuccinate synthase</fullName>
        <ecNumber evidence="3">6.3.4.5</ecNumber>
    </recommendedName>
    <alternativeName>
        <fullName evidence="10">Citrulline--aspartate ligase</fullName>
    </alternativeName>
</protein>
<comment type="pathway">
    <text evidence="1">Amino-acid biosynthesis; L-arginine biosynthesis; L-arginine from L-ornithine and carbamoyl phosphate: step 2/3.</text>
</comment>
<keyword evidence="14" id="KW-1185">Reference proteome</keyword>
<dbReference type="GO" id="GO:0000050">
    <property type="term" value="P:urea cycle"/>
    <property type="evidence" value="ECO:0007669"/>
    <property type="project" value="TreeGrafter"/>
</dbReference>
<dbReference type="HAMAP" id="MF_00005">
    <property type="entry name" value="Arg_succ_synth_type1"/>
    <property type="match status" value="1"/>
</dbReference>
<dbReference type="SUPFAM" id="SSF52402">
    <property type="entry name" value="Adenine nucleotide alpha hydrolases-like"/>
    <property type="match status" value="1"/>
</dbReference>
<dbReference type="AlphaFoldDB" id="M1VMJ6"/>
<evidence type="ECO:0000313" key="14">
    <source>
        <dbReference type="Proteomes" id="UP000007014"/>
    </source>
</evidence>